<dbReference type="UniPathway" id="UPA00344"/>
<evidence type="ECO:0000256" key="8">
    <source>
        <dbReference type="ARBA" id="ARBA00030407"/>
    </source>
</evidence>
<dbReference type="GO" id="GO:0006777">
    <property type="term" value="P:Mo-molybdopterin cofactor biosynthetic process"/>
    <property type="evidence" value="ECO:0007669"/>
    <property type="project" value="UniProtKB-KW"/>
</dbReference>
<dbReference type="EMBL" id="FOUO01000001">
    <property type="protein sequence ID" value="SFM25391.1"/>
    <property type="molecule type" value="Genomic_DNA"/>
</dbReference>
<dbReference type="InterPro" id="IPR036563">
    <property type="entry name" value="MoaE_sf"/>
</dbReference>
<dbReference type="Pfam" id="PF02391">
    <property type="entry name" value="MoaE"/>
    <property type="match status" value="1"/>
</dbReference>
<accession>A0A1I4PCA1</accession>
<dbReference type="SUPFAM" id="SSF54690">
    <property type="entry name" value="Molybdopterin synthase subunit MoaE"/>
    <property type="match status" value="1"/>
</dbReference>
<name>A0A1I4PCA1_ECTMO</name>
<evidence type="ECO:0000256" key="6">
    <source>
        <dbReference type="ARBA" id="ARBA00026066"/>
    </source>
</evidence>
<dbReference type="Gene3D" id="3.90.1170.40">
    <property type="entry name" value="Molybdopterin biosynthesis MoaE subunit"/>
    <property type="match status" value="1"/>
</dbReference>
<evidence type="ECO:0000313" key="13">
    <source>
        <dbReference type="Proteomes" id="UP000199556"/>
    </source>
</evidence>
<dbReference type="STRING" id="195064.SAMN05421721_101164"/>
<sequence>MAVSLHPEPFDPLALLAACTEQLPPGGHGAQAVFIGSLRDFNEGDTVRAMTLEHYPGMTEGELGRIEQEARARWPLQEVRIAHRVGSIAPGEPIVLVAAWSARRAAAFDACRFLVEALKSQAPFWKQETLADGRQRWVQGNA</sequence>
<comment type="similarity">
    <text evidence="2">Belongs to the MoaE family.</text>
</comment>
<dbReference type="RefSeq" id="WP_090483297.1">
    <property type="nucleotide sequence ID" value="NZ_FOUO01000001.1"/>
</dbReference>
<evidence type="ECO:0000256" key="11">
    <source>
        <dbReference type="ARBA" id="ARBA00049878"/>
    </source>
</evidence>
<evidence type="ECO:0000256" key="1">
    <source>
        <dbReference type="ARBA" id="ARBA00005046"/>
    </source>
</evidence>
<evidence type="ECO:0000256" key="2">
    <source>
        <dbReference type="ARBA" id="ARBA00005426"/>
    </source>
</evidence>
<protein>
    <recommendedName>
        <fullName evidence="4">Molybdopterin synthase catalytic subunit</fullName>
        <ecNumber evidence="3">2.8.1.12</ecNumber>
    </recommendedName>
    <alternativeName>
        <fullName evidence="9">MPT synthase subunit 2</fullName>
    </alternativeName>
    <alternativeName>
        <fullName evidence="7">Molybdenum cofactor biosynthesis protein E</fullName>
    </alternativeName>
    <alternativeName>
        <fullName evidence="8">Molybdopterin-converting factor large subunit</fullName>
    </alternativeName>
    <alternativeName>
        <fullName evidence="10">Molybdopterin-converting factor subunit 2</fullName>
    </alternativeName>
</protein>
<dbReference type="CDD" id="cd00756">
    <property type="entry name" value="MoaE"/>
    <property type="match status" value="1"/>
</dbReference>
<comment type="catalytic activity">
    <reaction evidence="11">
        <text>2 [molybdopterin-synthase sulfur-carrier protein]-C-terminal-Gly-aminoethanethioate + cyclic pyranopterin phosphate + H2O = molybdopterin + 2 [molybdopterin-synthase sulfur-carrier protein]-C-terminal Gly-Gly + 2 H(+)</text>
        <dbReference type="Rhea" id="RHEA:26333"/>
        <dbReference type="Rhea" id="RHEA-COMP:12202"/>
        <dbReference type="Rhea" id="RHEA-COMP:19907"/>
        <dbReference type="ChEBI" id="CHEBI:15377"/>
        <dbReference type="ChEBI" id="CHEBI:15378"/>
        <dbReference type="ChEBI" id="CHEBI:58698"/>
        <dbReference type="ChEBI" id="CHEBI:59648"/>
        <dbReference type="ChEBI" id="CHEBI:90778"/>
        <dbReference type="ChEBI" id="CHEBI:232372"/>
        <dbReference type="EC" id="2.8.1.12"/>
    </reaction>
</comment>
<dbReference type="Proteomes" id="UP000199556">
    <property type="component" value="Unassembled WGS sequence"/>
</dbReference>
<dbReference type="EC" id="2.8.1.12" evidence="3"/>
<evidence type="ECO:0000256" key="3">
    <source>
        <dbReference type="ARBA" id="ARBA00011950"/>
    </source>
</evidence>
<dbReference type="GO" id="GO:0030366">
    <property type="term" value="F:molybdopterin synthase activity"/>
    <property type="evidence" value="ECO:0007669"/>
    <property type="project" value="UniProtKB-EC"/>
</dbReference>
<evidence type="ECO:0000313" key="12">
    <source>
        <dbReference type="EMBL" id="SFM25391.1"/>
    </source>
</evidence>
<keyword evidence="13" id="KW-1185">Reference proteome</keyword>
<comment type="pathway">
    <text evidence="1">Cofactor biosynthesis; molybdopterin biosynthesis.</text>
</comment>
<organism evidence="12 13">
    <name type="scientific">Ectothiorhodospira mobilis</name>
    <dbReference type="NCBI Taxonomy" id="195064"/>
    <lineage>
        <taxon>Bacteria</taxon>
        <taxon>Pseudomonadati</taxon>
        <taxon>Pseudomonadota</taxon>
        <taxon>Gammaproteobacteria</taxon>
        <taxon>Chromatiales</taxon>
        <taxon>Ectothiorhodospiraceae</taxon>
        <taxon>Ectothiorhodospira</taxon>
    </lineage>
</organism>
<evidence type="ECO:0000256" key="10">
    <source>
        <dbReference type="ARBA" id="ARBA00032474"/>
    </source>
</evidence>
<evidence type="ECO:0000256" key="4">
    <source>
        <dbReference type="ARBA" id="ARBA00013858"/>
    </source>
</evidence>
<reference evidence="12 13" key="1">
    <citation type="submission" date="2016-10" db="EMBL/GenBank/DDBJ databases">
        <authorList>
            <person name="de Groot N.N."/>
        </authorList>
    </citation>
    <scope>NUCLEOTIDE SEQUENCE [LARGE SCALE GENOMIC DNA]</scope>
    <source>
        <strain evidence="12 13">DSM 4180</strain>
    </source>
</reference>
<dbReference type="PANTHER" id="PTHR23404">
    <property type="entry name" value="MOLYBDOPTERIN SYNTHASE RELATED"/>
    <property type="match status" value="1"/>
</dbReference>
<evidence type="ECO:0000256" key="5">
    <source>
        <dbReference type="ARBA" id="ARBA00023150"/>
    </source>
</evidence>
<dbReference type="OrthoDB" id="9803224at2"/>
<evidence type="ECO:0000256" key="9">
    <source>
        <dbReference type="ARBA" id="ARBA00030781"/>
    </source>
</evidence>
<evidence type="ECO:0000256" key="7">
    <source>
        <dbReference type="ARBA" id="ARBA00029745"/>
    </source>
</evidence>
<dbReference type="InterPro" id="IPR003448">
    <property type="entry name" value="Mopterin_biosynth_MoaE"/>
</dbReference>
<keyword evidence="5" id="KW-0501">Molybdenum cofactor biosynthesis</keyword>
<dbReference type="AlphaFoldDB" id="A0A1I4PCA1"/>
<proteinExistence type="inferred from homology"/>
<gene>
    <name evidence="12" type="ORF">SAMN05421721_101164</name>
</gene>
<comment type="subunit">
    <text evidence="6">Heterotetramer of 2 MoaD subunits and 2 MoaE subunits. Also stable as homodimer. The enzyme changes between these two forms during catalysis.</text>
</comment>